<dbReference type="GO" id="GO:0006355">
    <property type="term" value="P:regulation of DNA-templated transcription"/>
    <property type="evidence" value="ECO:0007669"/>
    <property type="project" value="TreeGrafter"/>
</dbReference>
<dbReference type="AlphaFoldDB" id="A0A401GHI9"/>
<dbReference type="STRING" id="139825.A0A401GHI9"/>
<dbReference type="GO" id="GO:0005634">
    <property type="term" value="C:nucleus"/>
    <property type="evidence" value="ECO:0007669"/>
    <property type="project" value="TreeGrafter"/>
</dbReference>
<dbReference type="OrthoDB" id="277832at2759"/>
<evidence type="ECO:0000313" key="3">
    <source>
        <dbReference type="Proteomes" id="UP000287166"/>
    </source>
</evidence>
<comment type="caution">
    <text evidence="2">The sequence shown here is derived from an EMBL/GenBank/DDBJ whole genome shotgun (WGS) entry which is preliminary data.</text>
</comment>
<proteinExistence type="predicted"/>
<dbReference type="GeneID" id="38778535"/>
<accession>A0A401GHI9</accession>
<sequence length="284" mass="31523">MDGAKGAVEEVEREELFRVKTREKSNKGERRVLALPIGHHRDLRDRMSAFTDALLAASPAIPGLDESIVIPARRLHFTLGVMALTGGASEPIDSSPSPSPSTPRTLRTAAVLLEEIRPVLLKMLDGARLRVALKSMDIVKPERQDLERAHVMWVRPSPMNEDFERLRKLSNFVHEKFKTAGLVVDDGCPLKLHCTVLNTVYCKPRTRVRTPFSYSFILTSEALQAVSVTPETAMVMAQAVSQSPSPGLRSVDFGEWVMEEVQICEMGSWGAEDEYVCVGRCPLV</sequence>
<evidence type="ECO:0000259" key="1">
    <source>
        <dbReference type="Pfam" id="PF10469"/>
    </source>
</evidence>
<feature type="domain" description="A-kinase anchor protein 7-like phosphoesterase" evidence="1">
    <location>
        <begin position="33"/>
        <end position="283"/>
    </location>
</feature>
<dbReference type="GO" id="GO:0006307">
    <property type="term" value="P:DNA alkylation repair"/>
    <property type="evidence" value="ECO:0007669"/>
    <property type="project" value="InterPro"/>
</dbReference>
<name>A0A401GHI9_9APHY</name>
<dbReference type="EMBL" id="BFAD01000003">
    <property type="protein sequence ID" value="GBE81618.1"/>
    <property type="molecule type" value="Genomic_DNA"/>
</dbReference>
<protein>
    <recommendedName>
        <fullName evidence="1">A-kinase anchor protein 7-like phosphoesterase domain-containing protein</fullName>
    </recommendedName>
</protein>
<dbReference type="Pfam" id="PF10469">
    <property type="entry name" value="AKAP7_NLS"/>
    <property type="match status" value="1"/>
</dbReference>
<dbReference type="InterPro" id="IPR009210">
    <property type="entry name" value="ASCC1"/>
</dbReference>
<dbReference type="RefSeq" id="XP_027612531.1">
    <property type="nucleotide sequence ID" value="XM_027756730.1"/>
</dbReference>
<dbReference type="InParanoid" id="A0A401GHI9"/>
<dbReference type="InterPro" id="IPR019510">
    <property type="entry name" value="AKAP7-like_phosphoesterase"/>
</dbReference>
<dbReference type="Proteomes" id="UP000287166">
    <property type="component" value="Unassembled WGS sequence"/>
</dbReference>
<gene>
    <name evidence="2" type="ORF">SCP_0313470</name>
</gene>
<reference evidence="2 3" key="1">
    <citation type="journal article" date="2018" name="Sci. Rep.">
        <title>Genome sequence of the cauliflower mushroom Sparassis crispa (Hanabiratake) and its association with beneficial usage.</title>
        <authorList>
            <person name="Kiyama R."/>
            <person name="Furutani Y."/>
            <person name="Kawaguchi K."/>
            <person name="Nakanishi T."/>
        </authorList>
    </citation>
    <scope>NUCLEOTIDE SEQUENCE [LARGE SCALE GENOMIC DNA]</scope>
</reference>
<evidence type="ECO:0000313" key="2">
    <source>
        <dbReference type="EMBL" id="GBE81618.1"/>
    </source>
</evidence>
<dbReference type="Gene3D" id="3.90.1140.10">
    <property type="entry name" value="Cyclic phosphodiesterase"/>
    <property type="match status" value="1"/>
</dbReference>
<keyword evidence="3" id="KW-1185">Reference proteome</keyword>
<organism evidence="2 3">
    <name type="scientific">Sparassis crispa</name>
    <dbReference type="NCBI Taxonomy" id="139825"/>
    <lineage>
        <taxon>Eukaryota</taxon>
        <taxon>Fungi</taxon>
        <taxon>Dikarya</taxon>
        <taxon>Basidiomycota</taxon>
        <taxon>Agaricomycotina</taxon>
        <taxon>Agaricomycetes</taxon>
        <taxon>Polyporales</taxon>
        <taxon>Sparassidaceae</taxon>
        <taxon>Sparassis</taxon>
    </lineage>
</organism>
<dbReference type="PANTHER" id="PTHR13360:SF1">
    <property type="entry name" value="ACTIVATING SIGNAL COINTEGRATOR 1 COMPLEX SUBUNIT 1"/>
    <property type="match status" value="1"/>
</dbReference>
<dbReference type="PANTHER" id="PTHR13360">
    <property type="entry name" value="ACTIVATING SIGNAL COINTEGRATOR 1 COMPLEX SUBUNIT 1"/>
    <property type="match status" value="1"/>
</dbReference>